<reference evidence="5 6" key="1">
    <citation type="journal article" date="2017" name="Mol. Biol. Evol.">
        <title>The 4-celled Tetrabaena socialis nuclear genome reveals the essential components for genetic control of cell number at the origin of multicellularity in the volvocine lineage.</title>
        <authorList>
            <person name="Featherston J."/>
            <person name="Arakaki Y."/>
            <person name="Hanschen E.R."/>
            <person name="Ferris P.J."/>
            <person name="Michod R.E."/>
            <person name="Olson B.J.S.C."/>
            <person name="Nozaki H."/>
            <person name="Durand P.M."/>
        </authorList>
    </citation>
    <scope>NUCLEOTIDE SEQUENCE [LARGE SCALE GENOMIC DNA]</scope>
    <source>
        <strain evidence="5 6">NIES-571</strain>
    </source>
</reference>
<gene>
    <name evidence="5" type="ORF">TSOC_003811</name>
</gene>
<dbReference type="InterPro" id="IPR040911">
    <property type="entry name" value="Exostosin_GT47"/>
</dbReference>
<keyword evidence="6" id="KW-1185">Reference proteome</keyword>
<dbReference type="EMBL" id="PGGS01000085">
    <property type="protein sequence ID" value="PNH09581.1"/>
    <property type="molecule type" value="Genomic_DNA"/>
</dbReference>
<evidence type="ECO:0000256" key="1">
    <source>
        <dbReference type="ARBA" id="ARBA00004323"/>
    </source>
</evidence>
<comment type="caution">
    <text evidence="5">The sequence shown here is derived from an EMBL/GenBank/DDBJ whole genome shotgun (WGS) entry which is preliminary data.</text>
</comment>
<evidence type="ECO:0000259" key="4">
    <source>
        <dbReference type="Pfam" id="PF03016"/>
    </source>
</evidence>
<feature type="domain" description="Exostosin GT47" evidence="4">
    <location>
        <begin position="36"/>
        <end position="130"/>
    </location>
</feature>
<dbReference type="OrthoDB" id="1924787at2759"/>
<comment type="subcellular location">
    <subcellularLocation>
        <location evidence="1">Golgi apparatus membrane</location>
        <topology evidence="1">Single-pass type II membrane protein</topology>
    </subcellularLocation>
</comment>
<keyword evidence="3" id="KW-0333">Golgi apparatus</keyword>
<dbReference type="GO" id="GO:0016757">
    <property type="term" value="F:glycosyltransferase activity"/>
    <property type="evidence" value="ECO:0007669"/>
    <property type="project" value="InterPro"/>
</dbReference>
<comment type="similarity">
    <text evidence="2">Belongs to the glycosyltransferase 47 family.</text>
</comment>
<evidence type="ECO:0000256" key="3">
    <source>
        <dbReference type="ARBA" id="ARBA00023034"/>
    </source>
</evidence>
<dbReference type="Proteomes" id="UP000236333">
    <property type="component" value="Unassembled WGS sequence"/>
</dbReference>
<protein>
    <recommendedName>
        <fullName evidence="4">Exostosin GT47 domain-containing protein</fullName>
    </recommendedName>
</protein>
<dbReference type="PANTHER" id="PTHR11062">
    <property type="entry name" value="EXOSTOSIN HEPARAN SULFATE GLYCOSYLTRANSFERASE -RELATED"/>
    <property type="match status" value="1"/>
</dbReference>
<evidence type="ECO:0000313" key="6">
    <source>
        <dbReference type="Proteomes" id="UP000236333"/>
    </source>
</evidence>
<accession>A0A2J8AAN6</accession>
<dbReference type="Pfam" id="PF03016">
    <property type="entry name" value="Exostosin_GT47"/>
    <property type="match status" value="1"/>
</dbReference>
<evidence type="ECO:0000313" key="5">
    <source>
        <dbReference type="EMBL" id="PNH09581.1"/>
    </source>
</evidence>
<dbReference type="InterPro" id="IPR004263">
    <property type="entry name" value="Exostosin"/>
</dbReference>
<organism evidence="5 6">
    <name type="scientific">Tetrabaena socialis</name>
    <dbReference type="NCBI Taxonomy" id="47790"/>
    <lineage>
        <taxon>Eukaryota</taxon>
        <taxon>Viridiplantae</taxon>
        <taxon>Chlorophyta</taxon>
        <taxon>core chlorophytes</taxon>
        <taxon>Chlorophyceae</taxon>
        <taxon>CS clade</taxon>
        <taxon>Chlamydomonadales</taxon>
        <taxon>Tetrabaenaceae</taxon>
        <taxon>Tetrabaena</taxon>
    </lineage>
</organism>
<proteinExistence type="inferred from homology"/>
<name>A0A2J8AAN6_9CHLO</name>
<sequence>MLTASRSDASRAIKYDHMVGCRKAPVLYRQLLDAGGEAPARDLLFYFAGSVRAFDPSYSGGVRQALAEHLKGLLASAGNFSDIKFIDGGVPDYEQLYLRSKFCLAPHGSGFGVRLTLAMAHGCIPVIIQPSRVAA</sequence>
<dbReference type="GO" id="GO:0000139">
    <property type="term" value="C:Golgi membrane"/>
    <property type="evidence" value="ECO:0007669"/>
    <property type="project" value="UniProtKB-SubCell"/>
</dbReference>
<evidence type="ECO:0000256" key="2">
    <source>
        <dbReference type="ARBA" id="ARBA00010271"/>
    </source>
</evidence>
<dbReference type="AlphaFoldDB" id="A0A2J8AAN6"/>
<dbReference type="PANTHER" id="PTHR11062:SF376">
    <property type="entry name" value="EXOSTOSIN FAMILY PROTEIN"/>
    <property type="match status" value="1"/>
</dbReference>